<evidence type="ECO:0000256" key="1">
    <source>
        <dbReference type="SAM" id="MobiDB-lite"/>
    </source>
</evidence>
<gene>
    <name evidence="2" type="ORF">ACFP2T_00015</name>
</gene>
<dbReference type="EMBL" id="JBHSPR010000001">
    <property type="protein sequence ID" value="MFC6014583.1"/>
    <property type="molecule type" value="Genomic_DNA"/>
</dbReference>
<organism evidence="2 3">
    <name type="scientific">Plantactinospora solaniradicis</name>
    <dbReference type="NCBI Taxonomy" id="1723736"/>
    <lineage>
        <taxon>Bacteria</taxon>
        <taxon>Bacillati</taxon>
        <taxon>Actinomycetota</taxon>
        <taxon>Actinomycetes</taxon>
        <taxon>Micromonosporales</taxon>
        <taxon>Micromonosporaceae</taxon>
        <taxon>Plantactinospora</taxon>
    </lineage>
</organism>
<dbReference type="Proteomes" id="UP001596203">
    <property type="component" value="Unassembled WGS sequence"/>
</dbReference>
<reference evidence="3" key="1">
    <citation type="journal article" date="2019" name="Int. J. Syst. Evol. Microbiol.">
        <title>The Global Catalogue of Microorganisms (GCM) 10K type strain sequencing project: providing services to taxonomists for standard genome sequencing and annotation.</title>
        <authorList>
            <consortium name="The Broad Institute Genomics Platform"/>
            <consortium name="The Broad Institute Genome Sequencing Center for Infectious Disease"/>
            <person name="Wu L."/>
            <person name="Ma J."/>
        </authorList>
    </citation>
    <scope>NUCLEOTIDE SEQUENCE [LARGE SCALE GENOMIC DNA]</scope>
    <source>
        <strain evidence="3">ZS-35-S2</strain>
    </source>
</reference>
<name>A0ABW1K1L4_9ACTN</name>
<keyword evidence="3" id="KW-1185">Reference proteome</keyword>
<evidence type="ECO:0000313" key="3">
    <source>
        <dbReference type="Proteomes" id="UP001596203"/>
    </source>
</evidence>
<sequence>MLSFVIHEYEVRRVDILEKIHSAYRFSSSGDTHDDGIAEAAVVRSVGQIPAHGRMTNKEAVEQRGQNCSIAETPSVGHGSAVRLSDARPSSVPAARDEHGVDRSTTCAMMLAK</sequence>
<accession>A0ABW1K1L4</accession>
<comment type="caution">
    <text evidence="2">The sequence shown here is derived from an EMBL/GenBank/DDBJ whole genome shotgun (WGS) entry which is preliminary data.</text>
</comment>
<evidence type="ECO:0000313" key="2">
    <source>
        <dbReference type="EMBL" id="MFC6014583.1"/>
    </source>
</evidence>
<dbReference type="RefSeq" id="WP_377415904.1">
    <property type="nucleotide sequence ID" value="NZ_JBHSPR010000001.1"/>
</dbReference>
<proteinExistence type="predicted"/>
<protein>
    <submittedName>
        <fullName evidence="2">Uncharacterized protein</fullName>
    </submittedName>
</protein>
<feature type="region of interest" description="Disordered" evidence="1">
    <location>
        <begin position="71"/>
        <end position="105"/>
    </location>
</feature>